<comment type="caution">
    <text evidence="1">The sequence shown here is derived from an EMBL/GenBank/DDBJ whole genome shotgun (WGS) entry which is preliminary data.</text>
</comment>
<dbReference type="EMBL" id="ASPP01022953">
    <property type="protein sequence ID" value="ETO10945.1"/>
    <property type="molecule type" value="Genomic_DNA"/>
</dbReference>
<evidence type="ECO:0000313" key="2">
    <source>
        <dbReference type="Proteomes" id="UP000023152"/>
    </source>
</evidence>
<evidence type="ECO:0000313" key="1">
    <source>
        <dbReference type="EMBL" id="ETO10945.1"/>
    </source>
</evidence>
<protein>
    <submittedName>
        <fullName evidence="1">Uncharacterized protein</fullName>
    </submittedName>
</protein>
<proteinExistence type="predicted"/>
<keyword evidence="2" id="KW-1185">Reference proteome</keyword>
<gene>
    <name evidence="1" type="ORF">RFI_26427</name>
</gene>
<dbReference type="Proteomes" id="UP000023152">
    <property type="component" value="Unassembled WGS sequence"/>
</dbReference>
<sequence>MIVQMASCLIWTGTRSGMIIAYPNYVCIEIDHIQKNIEIGSKFKMKLFKCFKKRSFDGSIISLVKILHYAQKLEKDNRTVIIEEKITNKLQKRKLKINDEDEDNFDFDHVDLVSRNICLDLERVNQIKVIDLEK</sequence>
<accession>X6MD41</accession>
<dbReference type="AlphaFoldDB" id="X6MD41"/>
<organism evidence="1 2">
    <name type="scientific">Reticulomyxa filosa</name>
    <dbReference type="NCBI Taxonomy" id="46433"/>
    <lineage>
        <taxon>Eukaryota</taxon>
        <taxon>Sar</taxon>
        <taxon>Rhizaria</taxon>
        <taxon>Retaria</taxon>
        <taxon>Foraminifera</taxon>
        <taxon>Monothalamids</taxon>
        <taxon>Reticulomyxidae</taxon>
        <taxon>Reticulomyxa</taxon>
    </lineage>
</organism>
<name>X6MD41_RETFI</name>
<reference evidence="1 2" key="1">
    <citation type="journal article" date="2013" name="Curr. Biol.">
        <title>The Genome of the Foraminiferan Reticulomyxa filosa.</title>
        <authorList>
            <person name="Glockner G."/>
            <person name="Hulsmann N."/>
            <person name="Schleicher M."/>
            <person name="Noegel A.A."/>
            <person name="Eichinger L."/>
            <person name="Gallinger C."/>
            <person name="Pawlowski J."/>
            <person name="Sierra R."/>
            <person name="Euteneuer U."/>
            <person name="Pillet L."/>
            <person name="Moustafa A."/>
            <person name="Platzer M."/>
            <person name="Groth M."/>
            <person name="Szafranski K."/>
            <person name="Schliwa M."/>
        </authorList>
    </citation>
    <scope>NUCLEOTIDE SEQUENCE [LARGE SCALE GENOMIC DNA]</scope>
</reference>